<protein>
    <submittedName>
        <fullName evidence="8">AmmeMemoRadiSam system radical SAM enzyme</fullName>
    </submittedName>
</protein>
<name>A0A2H0X6K1_UNCKA</name>
<dbReference type="InterPro" id="IPR007197">
    <property type="entry name" value="rSAM"/>
</dbReference>
<dbReference type="InterPro" id="IPR013785">
    <property type="entry name" value="Aldolase_TIM"/>
</dbReference>
<evidence type="ECO:0000256" key="4">
    <source>
        <dbReference type="ARBA" id="ARBA00023004"/>
    </source>
</evidence>
<dbReference type="InterPro" id="IPR034457">
    <property type="entry name" value="Organic_radical-activating"/>
</dbReference>
<reference evidence="9" key="1">
    <citation type="submission" date="2017-09" db="EMBL/GenBank/DDBJ databases">
        <title>Depth-based differentiation of microbial function through sediment-hosted aquifers and enrichment of novel symbionts in the deep terrestrial subsurface.</title>
        <authorList>
            <person name="Probst A.J."/>
            <person name="Ladd B."/>
            <person name="Jarett J.K."/>
            <person name="Geller-Mcgrath D.E."/>
            <person name="Sieber C.M.K."/>
            <person name="Emerson J.B."/>
            <person name="Anantharaman K."/>
            <person name="Thomas B.C."/>
            <person name="Malmstrom R."/>
            <person name="Stieglmeier M."/>
            <person name="Klingl A."/>
            <person name="Woyke T."/>
            <person name="Ryan C.M."/>
            <person name="Banfield J.F."/>
        </authorList>
    </citation>
    <scope>NUCLEOTIDE SEQUENCE [LARGE SCALE GENOMIC DNA]</scope>
</reference>
<dbReference type="PROSITE" id="PS51918">
    <property type="entry name" value="RADICAL_SAM"/>
    <property type="match status" value="1"/>
</dbReference>
<dbReference type="SFLD" id="SFLDG01101">
    <property type="entry name" value="Uncharacterised_Radical_SAM_Su"/>
    <property type="match status" value="1"/>
</dbReference>
<evidence type="ECO:0000256" key="2">
    <source>
        <dbReference type="ARBA" id="ARBA00022691"/>
    </source>
</evidence>
<sequence>MREKLLFKKSSGNLIACCACCHKCSLSPGARGRCGVRLNRDGEGELSVYGYPTGLAVDPVEKKPLFHFLPGTKTLSLGTLGCNFSCSFCQNWTTSQAPKLSDVGEYFADDYISPAQIVAFAKERDLPSISYTYNEPTVFIEYAYDIGILAREKGLKNIWVSNGYFSNETLGMMGEFVDAANIDLKSFRQDFYRDYCGASLEPVLENIKSVFKKGIWLELTTLVIHGLNDSIRELTDIAEFIVSVSVDIPWHVSAFYPAYKMETLPPTPPAKIQETAEIGKKAGLKFVYPGNLRDGGLVSTSCSKCSKVLLSRSSFHLVQNSLASRGECRFCGAVLPGVWS</sequence>
<evidence type="ECO:0000313" key="8">
    <source>
        <dbReference type="EMBL" id="PIS20553.1"/>
    </source>
</evidence>
<dbReference type="NCBIfam" id="TIGR04337">
    <property type="entry name" value="AmmeMemoSam_rS"/>
    <property type="match status" value="1"/>
</dbReference>
<evidence type="ECO:0000259" key="7">
    <source>
        <dbReference type="PROSITE" id="PS51918"/>
    </source>
</evidence>
<dbReference type="InterPro" id="IPR016431">
    <property type="entry name" value="Pyrv-formate_lyase-activ_prd"/>
</dbReference>
<feature type="binding site" evidence="6">
    <location>
        <position position="86"/>
    </location>
    <ligand>
        <name>[4Fe-4S] cluster</name>
        <dbReference type="ChEBI" id="CHEBI:49883"/>
        <note>4Fe-4S-S-AdoMet</note>
    </ligand>
</feature>
<dbReference type="PANTHER" id="PTHR30352:SF5">
    <property type="entry name" value="PYRUVATE FORMATE-LYASE 1-ACTIVATING ENZYME"/>
    <property type="match status" value="1"/>
</dbReference>
<gene>
    <name evidence="8" type="primary">amrS</name>
    <name evidence="8" type="ORF">COT52_03155</name>
</gene>
<accession>A0A2H0X6K1</accession>
<feature type="binding site" evidence="6">
    <location>
        <position position="82"/>
    </location>
    <ligand>
        <name>[4Fe-4S] cluster</name>
        <dbReference type="ChEBI" id="CHEBI:49883"/>
        <note>4Fe-4S-S-AdoMet</note>
    </ligand>
</feature>
<comment type="cofactor">
    <cofactor evidence="6">
        <name>[4Fe-4S] cluster</name>
        <dbReference type="ChEBI" id="CHEBI:49883"/>
    </cofactor>
    <text evidence="6">Binds 1 [4Fe-4S] cluster. The cluster is coordinated with 3 cysteines and an exchangeable S-adenosyl-L-methionine.</text>
</comment>
<dbReference type="GO" id="GO:0046872">
    <property type="term" value="F:metal ion binding"/>
    <property type="evidence" value="ECO:0007669"/>
    <property type="project" value="UniProtKB-KW"/>
</dbReference>
<dbReference type="EMBL" id="PEYW01000047">
    <property type="protein sequence ID" value="PIS20553.1"/>
    <property type="molecule type" value="Genomic_DNA"/>
</dbReference>
<keyword evidence="3 6" id="KW-0479">Metal-binding</keyword>
<dbReference type="InterPro" id="IPR006638">
    <property type="entry name" value="Elp3/MiaA/NifB-like_rSAM"/>
</dbReference>
<dbReference type="CDD" id="cd01335">
    <property type="entry name" value="Radical_SAM"/>
    <property type="match status" value="1"/>
</dbReference>
<keyword evidence="4 6" id="KW-0408">Iron</keyword>
<feature type="binding site" evidence="6">
    <location>
        <position position="89"/>
    </location>
    <ligand>
        <name>[4Fe-4S] cluster</name>
        <dbReference type="ChEBI" id="CHEBI:49883"/>
        <note>4Fe-4S-S-AdoMet</note>
    </ligand>
</feature>
<dbReference type="InterPro" id="IPR058240">
    <property type="entry name" value="rSAM_sf"/>
</dbReference>
<evidence type="ECO:0000256" key="1">
    <source>
        <dbReference type="ARBA" id="ARBA00022485"/>
    </source>
</evidence>
<evidence type="ECO:0000313" key="9">
    <source>
        <dbReference type="Proteomes" id="UP000231414"/>
    </source>
</evidence>
<dbReference type="SFLD" id="SFLDS00029">
    <property type="entry name" value="Radical_SAM"/>
    <property type="match status" value="1"/>
</dbReference>
<evidence type="ECO:0000256" key="3">
    <source>
        <dbReference type="ARBA" id="ARBA00022723"/>
    </source>
</evidence>
<dbReference type="PIRSF" id="PIRSF004869">
    <property type="entry name" value="PflX_prd"/>
    <property type="match status" value="1"/>
</dbReference>
<dbReference type="SUPFAM" id="SSF102114">
    <property type="entry name" value="Radical SAM enzymes"/>
    <property type="match status" value="1"/>
</dbReference>
<evidence type="ECO:0000256" key="6">
    <source>
        <dbReference type="PIRSR" id="PIRSR004869-50"/>
    </source>
</evidence>
<dbReference type="SMART" id="SM00729">
    <property type="entry name" value="Elp3"/>
    <property type="match status" value="1"/>
</dbReference>
<keyword evidence="5 6" id="KW-0411">Iron-sulfur</keyword>
<dbReference type="AlphaFoldDB" id="A0A2H0X6K1"/>
<dbReference type="PANTHER" id="PTHR30352">
    <property type="entry name" value="PYRUVATE FORMATE-LYASE-ACTIVATING ENZYME"/>
    <property type="match status" value="1"/>
</dbReference>
<dbReference type="GO" id="GO:0003824">
    <property type="term" value="F:catalytic activity"/>
    <property type="evidence" value="ECO:0007669"/>
    <property type="project" value="InterPro"/>
</dbReference>
<keyword evidence="1" id="KW-0004">4Fe-4S</keyword>
<dbReference type="Proteomes" id="UP000231414">
    <property type="component" value="Unassembled WGS sequence"/>
</dbReference>
<keyword evidence="2 6" id="KW-0949">S-adenosyl-L-methionine</keyword>
<evidence type="ECO:0000256" key="5">
    <source>
        <dbReference type="ARBA" id="ARBA00023014"/>
    </source>
</evidence>
<proteinExistence type="predicted"/>
<organism evidence="8 9">
    <name type="scientific">candidate division WWE3 bacterium CG08_land_8_20_14_0_20_43_13</name>
    <dbReference type="NCBI Taxonomy" id="1975087"/>
    <lineage>
        <taxon>Bacteria</taxon>
        <taxon>Katanobacteria</taxon>
    </lineage>
</organism>
<comment type="caution">
    <text evidence="8">The sequence shown here is derived from an EMBL/GenBank/DDBJ whole genome shotgun (WGS) entry which is preliminary data.</text>
</comment>
<dbReference type="Pfam" id="PF04055">
    <property type="entry name" value="Radical_SAM"/>
    <property type="match status" value="1"/>
</dbReference>
<dbReference type="Gene3D" id="3.20.20.70">
    <property type="entry name" value="Aldolase class I"/>
    <property type="match status" value="1"/>
</dbReference>
<feature type="domain" description="Radical SAM core" evidence="7">
    <location>
        <begin position="67"/>
        <end position="285"/>
    </location>
</feature>
<dbReference type="InterPro" id="IPR027596">
    <property type="entry name" value="AmmeMemoSam_rS"/>
</dbReference>
<dbReference type="GO" id="GO:0051539">
    <property type="term" value="F:4 iron, 4 sulfur cluster binding"/>
    <property type="evidence" value="ECO:0007669"/>
    <property type="project" value="UniProtKB-KW"/>
</dbReference>